<dbReference type="PANTHER" id="PTHR32097:SF4">
    <property type="entry name" value="GENERAL STRESS PROTEIN 16U"/>
    <property type="match status" value="1"/>
</dbReference>
<dbReference type="CDD" id="cd06974">
    <property type="entry name" value="TerD_like"/>
    <property type="match status" value="1"/>
</dbReference>
<evidence type="ECO:0000313" key="4">
    <source>
        <dbReference type="Proteomes" id="UP000619260"/>
    </source>
</evidence>
<dbReference type="FunFam" id="2.60.60.30:FF:000001">
    <property type="entry name" value="Tellurium resistance protein TerD"/>
    <property type="match status" value="1"/>
</dbReference>
<comment type="caution">
    <text evidence="3">The sequence shown here is derived from an EMBL/GenBank/DDBJ whole genome shotgun (WGS) entry which is preliminary data.</text>
</comment>
<dbReference type="EMBL" id="BOPF01000040">
    <property type="protein sequence ID" value="GIJ50909.1"/>
    <property type="molecule type" value="Genomic_DNA"/>
</dbReference>
<comment type="similarity">
    <text evidence="1">Belongs to the CAPAB/TerDEXZ family.</text>
</comment>
<dbReference type="RefSeq" id="WP_203904326.1">
    <property type="nucleotide sequence ID" value="NZ_BOPF01000040.1"/>
</dbReference>
<name>A0A8J3YSJ2_9ACTN</name>
<dbReference type="InterPro" id="IPR051324">
    <property type="entry name" value="Stress/Tellurium_Resist"/>
</dbReference>
<protein>
    <submittedName>
        <fullName evidence="3">Chemical-damaging agent resistance protein C</fullName>
    </submittedName>
</protein>
<dbReference type="InterPro" id="IPR003325">
    <property type="entry name" value="TerD"/>
</dbReference>
<dbReference type="Proteomes" id="UP000619260">
    <property type="component" value="Unassembled WGS sequence"/>
</dbReference>
<organism evidence="3 4">
    <name type="scientific">Virgisporangium aliadipatigenens</name>
    <dbReference type="NCBI Taxonomy" id="741659"/>
    <lineage>
        <taxon>Bacteria</taxon>
        <taxon>Bacillati</taxon>
        <taxon>Actinomycetota</taxon>
        <taxon>Actinomycetes</taxon>
        <taxon>Micromonosporales</taxon>
        <taxon>Micromonosporaceae</taxon>
        <taxon>Virgisporangium</taxon>
    </lineage>
</organism>
<feature type="domain" description="TerD" evidence="2">
    <location>
        <begin position="1"/>
        <end position="187"/>
    </location>
</feature>
<reference evidence="3" key="1">
    <citation type="submission" date="2021-01" db="EMBL/GenBank/DDBJ databases">
        <title>Whole genome shotgun sequence of Virgisporangium aliadipatigenens NBRC 105644.</title>
        <authorList>
            <person name="Komaki H."/>
            <person name="Tamura T."/>
        </authorList>
    </citation>
    <scope>NUCLEOTIDE SEQUENCE</scope>
    <source>
        <strain evidence="3">NBRC 105644</strain>
    </source>
</reference>
<dbReference type="Gene3D" id="2.60.60.30">
    <property type="entry name" value="sav2460 like domains"/>
    <property type="match status" value="1"/>
</dbReference>
<evidence type="ECO:0000313" key="3">
    <source>
        <dbReference type="EMBL" id="GIJ50909.1"/>
    </source>
</evidence>
<proteinExistence type="inferred from homology"/>
<accession>A0A8J3YSJ2</accession>
<dbReference type="Pfam" id="PF02342">
    <property type="entry name" value="TerD"/>
    <property type="match status" value="1"/>
</dbReference>
<keyword evidence="4" id="KW-1185">Reference proteome</keyword>
<sequence length="191" mass="20127">MGVSLSKGGNVSLTKAAPGLTAVNVGLGWDVRTTTGADFDLDASALLTGADGKVLSDQHFVFFNNLKSPDGTVEHTGDNLTGEGEGDDEVIKVSLSTVAADVEKVVFTVSIHDADARGQSFGQVTNAFIRVVNQADNAELARYDLSEDYSTETALIFGELYRNSGEWKFRAVGQGYQSGLAGIAKDFGVNV</sequence>
<dbReference type="PANTHER" id="PTHR32097">
    <property type="entry name" value="CAMP-BINDING PROTEIN 1-RELATED"/>
    <property type="match status" value="1"/>
</dbReference>
<evidence type="ECO:0000259" key="2">
    <source>
        <dbReference type="Pfam" id="PF02342"/>
    </source>
</evidence>
<evidence type="ECO:0000256" key="1">
    <source>
        <dbReference type="ARBA" id="ARBA00008775"/>
    </source>
</evidence>
<gene>
    <name evidence="3" type="ORF">Val02_77950</name>
</gene>
<dbReference type="AlphaFoldDB" id="A0A8J3YSJ2"/>